<dbReference type="Proteomes" id="UP001652503">
    <property type="component" value="Unassembled WGS sequence"/>
</dbReference>
<gene>
    <name evidence="3" type="ORF">OE647_04130</name>
</gene>
<evidence type="ECO:0000256" key="1">
    <source>
        <dbReference type="SAM" id="Coils"/>
    </source>
</evidence>
<keyword evidence="2" id="KW-0812">Transmembrane</keyword>
<dbReference type="EMBL" id="JAOWLA010000003">
    <property type="protein sequence ID" value="MCV2863927.1"/>
    <property type="molecule type" value="Genomic_DNA"/>
</dbReference>
<keyword evidence="2" id="KW-0472">Membrane</keyword>
<keyword evidence="2" id="KW-1133">Transmembrane helix</keyword>
<comment type="caution">
    <text evidence="3">The sequence shown here is derived from an EMBL/GenBank/DDBJ whole genome shotgun (WGS) entry which is preliminary data.</text>
</comment>
<protein>
    <submittedName>
        <fullName evidence="3">Uncharacterized protein</fullName>
    </submittedName>
</protein>
<evidence type="ECO:0000256" key="2">
    <source>
        <dbReference type="SAM" id="Phobius"/>
    </source>
</evidence>
<accession>A0ABT2YYG8</accession>
<keyword evidence="4" id="KW-1185">Reference proteome</keyword>
<organism evidence="3 4">
    <name type="scientific">Albidovulum sediminicola</name>
    <dbReference type="NCBI Taxonomy" id="2984331"/>
    <lineage>
        <taxon>Bacteria</taxon>
        <taxon>Pseudomonadati</taxon>
        <taxon>Pseudomonadota</taxon>
        <taxon>Alphaproteobacteria</taxon>
        <taxon>Rhodobacterales</taxon>
        <taxon>Paracoccaceae</taxon>
        <taxon>Albidovulum</taxon>
    </lineage>
</organism>
<evidence type="ECO:0000313" key="4">
    <source>
        <dbReference type="Proteomes" id="UP001652503"/>
    </source>
</evidence>
<sequence length="109" mass="12647">MNRTDFIIATAIVLFLAFLLGWFVSWLFHRLTRVTHAGMGELEQMAHELHEAEEARDRALAYLEEREQELIRKLSQCEAELRAAMEGLRIARAESEELRDYIERTNAAG</sequence>
<name>A0ABT2YYG8_9RHOB</name>
<proteinExistence type="predicted"/>
<feature type="transmembrane region" description="Helical" evidence="2">
    <location>
        <begin position="6"/>
        <end position="28"/>
    </location>
</feature>
<dbReference type="RefSeq" id="WP_263720398.1">
    <property type="nucleotide sequence ID" value="NZ_JAOWLA010000003.1"/>
</dbReference>
<evidence type="ECO:0000313" key="3">
    <source>
        <dbReference type="EMBL" id="MCV2863927.1"/>
    </source>
</evidence>
<reference evidence="3 4" key="1">
    <citation type="submission" date="2022-10" db="EMBL/GenBank/DDBJ databases">
        <title>Defluviimonas sp. nov., isolated from ocean surface water.</title>
        <authorList>
            <person name="He W."/>
            <person name="Wang L."/>
            <person name="Zhang D.-F."/>
        </authorList>
    </citation>
    <scope>NUCLEOTIDE SEQUENCE [LARGE SCALE GENOMIC DNA]</scope>
    <source>
        <strain evidence="3 4">WL0075</strain>
    </source>
</reference>
<keyword evidence="1" id="KW-0175">Coiled coil</keyword>
<feature type="coiled-coil region" evidence="1">
    <location>
        <begin position="42"/>
        <end position="94"/>
    </location>
</feature>